<organism evidence="1">
    <name type="scientific">Anguilla anguilla</name>
    <name type="common">European freshwater eel</name>
    <name type="synonym">Muraena anguilla</name>
    <dbReference type="NCBI Taxonomy" id="7936"/>
    <lineage>
        <taxon>Eukaryota</taxon>
        <taxon>Metazoa</taxon>
        <taxon>Chordata</taxon>
        <taxon>Craniata</taxon>
        <taxon>Vertebrata</taxon>
        <taxon>Euteleostomi</taxon>
        <taxon>Actinopterygii</taxon>
        <taxon>Neopterygii</taxon>
        <taxon>Teleostei</taxon>
        <taxon>Anguilliformes</taxon>
        <taxon>Anguillidae</taxon>
        <taxon>Anguilla</taxon>
    </lineage>
</organism>
<sequence length="8" mass="1050">MQYLKRDP</sequence>
<dbReference type="EMBL" id="GBXM01036296">
    <property type="protein sequence ID" value="JAH72281.1"/>
    <property type="molecule type" value="Transcribed_RNA"/>
</dbReference>
<protein>
    <submittedName>
        <fullName evidence="1">Uncharacterized protein</fullName>
    </submittedName>
</protein>
<accession>A0A0E9V2T0</accession>
<reference evidence="1" key="1">
    <citation type="submission" date="2014-11" db="EMBL/GenBank/DDBJ databases">
        <authorList>
            <person name="Amaro Gonzalez C."/>
        </authorList>
    </citation>
    <scope>NUCLEOTIDE SEQUENCE</scope>
</reference>
<reference evidence="1" key="2">
    <citation type="journal article" date="2015" name="Fish Shellfish Immunol.">
        <title>Early steps in the European eel (Anguilla anguilla)-Vibrio vulnificus interaction in the gills: Role of the RtxA13 toxin.</title>
        <authorList>
            <person name="Callol A."/>
            <person name="Pajuelo D."/>
            <person name="Ebbesson L."/>
            <person name="Teles M."/>
            <person name="MacKenzie S."/>
            <person name="Amaro C."/>
        </authorList>
    </citation>
    <scope>NUCLEOTIDE SEQUENCE</scope>
</reference>
<name>A0A0E9V2T0_ANGAN</name>
<evidence type="ECO:0000313" key="1">
    <source>
        <dbReference type="EMBL" id="JAH72281.1"/>
    </source>
</evidence>
<proteinExistence type="predicted"/>